<name>A0A0R3RDV6_9BILA</name>
<reference evidence="3" key="1">
    <citation type="submission" date="2017-02" db="UniProtKB">
        <authorList>
            <consortium name="WormBaseParasite"/>
        </authorList>
    </citation>
    <scope>IDENTIFICATION</scope>
</reference>
<dbReference type="AlphaFoldDB" id="A0A0R3RDV6"/>
<evidence type="ECO:0000313" key="3">
    <source>
        <dbReference type="WBParaSite" id="BTMF_0001823401-mRNA-1"/>
    </source>
</evidence>
<keyword evidence="2" id="KW-1185">Reference proteome</keyword>
<dbReference type="Proteomes" id="UP000280834">
    <property type="component" value="Unassembled WGS sequence"/>
</dbReference>
<sequence>MLSSCNYESLSETICWNENGFIAILSFKVLLCILIPE</sequence>
<evidence type="ECO:0000313" key="1">
    <source>
        <dbReference type="EMBL" id="VDO58042.1"/>
    </source>
</evidence>
<protein>
    <submittedName>
        <fullName evidence="3">G_PROTEIN_RECEP_F1_2 domain-containing protein</fullName>
    </submittedName>
</protein>
<dbReference type="EMBL" id="UZAG01023931">
    <property type="protein sequence ID" value="VDO58042.1"/>
    <property type="molecule type" value="Genomic_DNA"/>
</dbReference>
<evidence type="ECO:0000313" key="2">
    <source>
        <dbReference type="Proteomes" id="UP000280834"/>
    </source>
</evidence>
<reference evidence="1 2" key="2">
    <citation type="submission" date="2018-11" db="EMBL/GenBank/DDBJ databases">
        <authorList>
            <consortium name="Pathogen Informatics"/>
        </authorList>
    </citation>
    <scope>NUCLEOTIDE SEQUENCE [LARGE SCALE GENOMIC DNA]</scope>
</reference>
<organism evidence="3">
    <name type="scientific">Brugia timori</name>
    <dbReference type="NCBI Taxonomy" id="42155"/>
    <lineage>
        <taxon>Eukaryota</taxon>
        <taxon>Metazoa</taxon>
        <taxon>Ecdysozoa</taxon>
        <taxon>Nematoda</taxon>
        <taxon>Chromadorea</taxon>
        <taxon>Rhabditida</taxon>
        <taxon>Spirurina</taxon>
        <taxon>Spiruromorpha</taxon>
        <taxon>Filarioidea</taxon>
        <taxon>Onchocercidae</taxon>
        <taxon>Brugia</taxon>
    </lineage>
</organism>
<dbReference type="WBParaSite" id="BTMF_0001823401-mRNA-1">
    <property type="protein sequence ID" value="BTMF_0001823401-mRNA-1"/>
    <property type="gene ID" value="BTMF_0001823401"/>
</dbReference>
<gene>
    <name evidence="1" type="ORF">BTMF_LOCUS16192</name>
</gene>
<proteinExistence type="predicted"/>
<accession>A0A0R3RDV6</accession>